<keyword evidence="2" id="KW-0489">Methyltransferase</keyword>
<dbReference type="GO" id="GO:0016787">
    <property type="term" value="F:hydrolase activity"/>
    <property type="evidence" value="ECO:0007669"/>
    <property type="project" value="UniProtKB-KW"/>
</dbReference>
<protein>
    <recommendedName>
        <fullName evidence="1">site-specific DNA-methyltransferase (adenine-specific)</fullName>
        <ecNumber evidence="1">2.1.1.72</ecNumber>
    </recommendedName>
</protein>
<accession>A0A3S4NME7</accession>
<feature type="domain" description="Type II methyltransferase M.TaqI-like" evidence="6">
    <location>
        <begin position="475"/>
        <end position="662"/>
    </location>
</feature>
<dbReference type="Proteomes" id="UP000279284">
    <property type="component" value="Chromosome"/>
</dbReference>
<dbReference type="EMBL" id="LR134313">
    <property type="protein sequence ID" value="VEE99660.1"/>
    <property type="molecule type" value="Genomic_DNA"/>
</dbReference>
<dbReference type="InterPro" id="IPR029063">
    <property type="entry name" value="SAM-dependent_MTases_sf"/>
</dbReference>
<dbReference type="InterPro" id="IPR011639">
    <property type="entry name" value="MethylTrfase_TaqI-like_dom"/>
</dbReference>
<gene>
    <name evidence="7" type="ORF">NCTC10296_00453</name>
</gene>
<evidence type="ECO:0000256" key="1">
    <source>
        <dbReference type="ARBA" id="ARBA00011900"/>
    </source>
</evidence>
<dbReference type="Gene3D" id="3.40.50.150">
    <property type="entry name" value="Vaccinia Virus protein VP39"/>
    <property type="match status" value="1"/>
</dbReference>
<evidence type="ECO:0000256" key="2">
    <source>
        <dbReference type="ARBA" id="ARBA00022603"/>
    </source>
</evidence>
<dbReference type="InterPro" id="IPR002052">
    <property type="entry name" value="DNA_methylase_N6_adenine_CS"/>
</dbReference>
<sequence>MSNSTVFETAHASVIALIDDFKAGEAHYLSPSYTEAAVRQDFIDKFFTALGWDVAHNYQKNPFQQEVKVEKAQRQEGSQAQKRADYAFHLAPDYRTVQFFVEAKKPSRTLRQNSEDYFQTAKYGWNSQTGISVLTDFEEFVIIDCRTKPDLDTALTNEIKYFRYTDFRDVDTFAEVYWLFSREAVSAGNLRLYVEELEHSRSKGKRGRQGSLFGGGLSIDDSFLEYIDNIRLQMAQAFYCGNPKLNPYELTEATQRTIDRLVFMRFLEDKQIEPENLLHNIANHSKPWHKFISESKRLDAKYNGIVFKPHFIDQNAFLGADQDLFRDIAADLDHTNTPYDFNYIPIHILGNIYERFLGKVITVSDGKIAIEPKPEVRKAGGVYYTPKYIVDYIVKYTIGAQIAGKSPTKIAEMKFADIACGSGSFLIGAYDYLLEYHKNYYNQYPTAAEKAGCIWNAEHGVWVLSIRQKQQILLNNIYGVDIDLQAVEVSQVSLFLKLLEDETMTTANEMQVLFHEKILPDLSGNIKCGNSLISHEILDGELAFSADERRKINPFDFAMAFPQVFRRPESGFDALIGNPPYVKVDDKTQLAFFKQHFHYQNYQYDLYLLFLERFYGLLKTGGKLGVIVPNTWLQSVTFTNIRKHLLNSYRWQKILHSREHIFKDAVVDTHVLIFDKQPLQASTCLMSNWFKMKRLRPISSSTKNVSTRKVASSTYLPPPLRLICLTKLKHNHKPWQIALFPLLELNHFKQVKVNPSKRKTLLKQNPLLKKTSPSRKVLIGNRCCAAA</sequence>
<evidence type="ECO:0000256" key="5">
    <source>
        <dbReference type="ARBA" id="ARBA00047942"/>
    </source>
</evidence>
<evidence type="ECO:0000256" key="4">
    <source>
        <dbReference type="ARBA" id="ARBA00022691"/>
    </source>
</evidence>
<dbReference type="Gene3D" id="3.90.1570.30">
    <property type="match status" value="1"/>
</dbReference>
<dbReference type="GO" id="GO:0006304">
    <property type="term" value="P:DNA modification"/>
    <property type="evidence" value="ECO:0007669"/>
    <property type="project" value="InterPro"/>
</dbReference>
<dbReference type="PROSITE" id="PS00092">
    <property type="entry name" value="N6_MTASE"/>
    <property type="match status" value="1"/>
</dbReference>
<dbReference type="GO" id="GO:0032259">
    <property type="term" value="P:methylation"/>
    <property type="evidence" value="ECO:0007669"/>
    <property type="project" value="UniProtKB-KW"/>
</dbReference>
<keyword evidence="4" id="KW-0949">S-adenosyl-L-methionine</keyword>
<dbReference type="EC" id="2.1.1.72" evidence="1"/>
<keyword evidence="3" id="KW-0808">Transferase</keyword>
<dbReference type="InterPro" id="IPR050953">
    <property type="entry name" value="N4_N6_ade-DNA_methylase"/>
</dbReference>
<evidence type="ECO:0000313" key="8">
    <source>
        <dbReference type="Proteomes" id="UP000279284"/>
    </source>
</evidence>
<keyword evidence="7" id="KW-0378">Hydrolase</keyword>
<dbReference type="PRINTS" id="PR00507">
    <property type="entry name" value="N12N6MTFRASE"/>
</dbReference>
<name>A0A3S4NME7_9NEIS</name>
<dbReference type="REBASE" id="287261">
    <property type="entry name" value="Nca10296ORF452P"/>
</dbReference>
<comment type="catalytic activity">
    <reaction evidence="5">
        <text>a 2'-deoxyadenosine in DNA + S-adenosyl-L-methionine = an N(6)-methyl-2'-deoxyadenosine in DNA + S-adenosyl-L-homocysteine + H(+)</text>
        <dbReference type="Rhea" id="RHEA:15197"/>
        <dbReference type="Rhea" id="RHEA-COMP:12418"/>
        <dbReference type="Rhea" id="RHEA-COMP:12419"/>
        <dbReference type="ChEBI" id="CHEBI:15378"/>
        <dbReference type="ChEBI" id="CHEBI:57856"/>
        <dbReference type="ChEBI" id="CHEBI:59789"/>
        <dbReference type="ChEBI" id="CHEBI:90615"/>
        <dbReference type="ChEBI" id="CHEBI:90616"/>
        <dbReference type="EC" id="2.1.1.72"/>
    </reaction>
</comment>
<evidence type="ECO:0000313" key="7">
    <source>
        <dbReference type="EMBL" id="VEE99660.1"/>
    </source>
</evidence>
<dbReference type="GO" id="GO:0009007">
    <property type="term" value="F:site-specific DNA-methyltransferase (adenine-specific) activity"/>
    <property type="evidence" value="ECO:0007669"/>
    <property type="project" value="UniProtKB-EC"/>
</dbReference>
<evidence type="ECO:0000259" key="6">
    <source>
        <dbReference type="Pfam" id="PF07669"/>
    </source>
</evidence>
<dbReference type="GO" id="GO:0003676">
    <property type="term" value="F:nucleic acid binding"/>
    <property type="evidence" value="ECO:0007669"/>
    <property type="project" value="InterPro"/>
</dbReference>
<dbReference type="Pfam" id="PF07669">
    <property type="entry name" value="Eco57I"/>
    <property type="match status" value="1"/>
</dbReference>
<dbReference type="KEGG" id="nci:NCTC10296_00453"/>
<evidence type="ECO:0000256" key="3">
    <source>
        <dbReference type="ARBA" id="ARBA00022679"/>
    </source>
</evidence>
<organism evidence="7 8">
    <name type="scientific">Neisseria canis</name>
    <dbReference type="NCBI Taxonomy" id="493"/>
    <lineage>
        <taxon>Bacteria</taxon>
        <taxon>Pseudomonadati</taxon>
        <taxon>Pseudomonadota</taxon>
        <taxon>Betaproteobacteria</taxon>
        <taxon>Neisseriales</taxon>
        <taxon>Neisseriaceae</taxon>
        <taxon>Neisseria</taxon>
    </lineage>
</organism>
<proteinExistence type="predicted"/>
<dbReference type="SUPFAM" id="SSF53335">
    <property type="entry name" value="S-adenosyl-L-methionine-dependent methyltransferases"/>
    <property type="match status" value="1"/>
</dbReference>
<dbReference type="PANTHER" id="PTHR33841">
    <property type="entry name" value="DNA METHYLTRANSFERASE YEEA-RELATED"/>
    <property type="match status" value="1"/>
</dbReference>
<dbReference type="PANTHER" id="PTHR33841:SF1">
    <property type="entry name" value="DNA METHYLTRANSFERASE A"/>
    <property type="match status" value="1"/>
</dbReference>
<dbReference type="AlphaFoldDB" id="A0A3S4NME7"/>
<keyword evidence="8" id="KW-1185">Reference proteome</keyword>
<dbReference type="RefSeq" id="WP_197719612.1">
    <property type="nucleotide sequence ID" value="NZ_CAUJPY010000008.1"/>
</dbReference>
<reference evidence="7 8" key="1">
    <citation type="submission" date="2018-12" db="EMBL/GenBank/DDBJ databases">
        <authorList>
            <consortium name="Pathogen Informatics"/>
        </authorList>
    </citation>
    <scope>NUCLEOTIDE SEQUENCE [LARGE SCALE GENOMIC DNA]</scope>
    <source>
        <strain evidence="7 8">NCTC10296</strain>
    </source>
</reference>